<dbReference type="GO" id="GO:0005886">
    <property type="term" value="C:plasma membrane"/>
    <property type="evidence" value="ECO:0007669"/>
    <property type="project" value="UniProtKB-SubCell"/>
</dbReference>
<feature type="transmembrane region" description="Helical" evidence="6">
    <location>
        <begin position="151"/>
        <end position="171"/>
    </location>
</feature>
<feature type="transmembrane region" description="Helical" evidence="6">
    <location>
        <begin position="32"/>
        <end position="52"/>
    </location>
</feature>
<evidence type="ECO:0000256" key="5">
    <source>
        <dbReference type="ARBA" id="ARBA00023136"/>
    </source>
</evidence>
<protein>
    <recommendedName>
        <fullName evidence="9">TIGR00374 family protein</fullName>
    </recommendedName>
</protein>
<dbReference type="NCBIfam" id="TIGR03476">
    <property type="entry name" value="HpnL"/>
    <property type="match status" value="1"/>
</dbReference>
<keyword evidence="5 6" id="KW-0472">Membrane</keyword>
<comment type="subcellular location">
    <subcellularLocation>
        <location evidence="1">Cell membrane</location>
        <topology evidence="1">Multi-pass membrane protein</topology>
    </subcellularLocation>
</comment>
<feature type="transmembrane region" description="Helical" evidence="6">
    <location>
        <begin position="113"/>
        <end position="139"/>
    </location>
</feature>
<dbReference type="OrthoDB" id="8936159at2"/>
<evidence type="ECO:0000313" key="7">
    <source>
        <dbReference type="EMBL" id="PLP97707.1"/>
    </source>
</evidence>
<gene>
    <name evidence="7" type="ORF">CYJ10_26150</name>
</gene>
<feature type="transmembrane region" description="Helical" evidence="6">
    <location>
        <begin position="277"/>
        <end position="299"/>
    </location>
</feature>
<keyword evidence="3 6" id="KW-0812">Transmembrane</keyword>
<evidence type="ECO:0000256" key="1">
    <source>
        <dbReference type="ARBA" id="ARBA00004651"/>
    </source>
</evidence>
<evidence type="ECO:0000256" key="2">
    <source>
        <dbReference type="ARBA" id="ARBA00022475"/>
    </source>
</evidence>
<evidence type="ECO:0000256" key="6">
    <source>
        <dbReference type="SAM" id="Phobius"/>
    </source>
</evidence>
<dbReference type="InterPro" id="IPR022791">
    <property type="entry name" value="L-PG_synthase/AglD"/>
</dbReference>
<proteinExistence type="predicted"/>
<reference evidence="7 8" key="1">
    <citation type="submission" date="2017-12" db="EMBL/GenBank/DDBJ databases">
        <title>Genome sequence of the active heterotrophic nitrifier-denitrifier, Cupriavidus pauculus UM1.</title>
        <authorList>
            <person name="Putonti C."/>
            <person name="Castignetti D."/>
        </authorList>
    </citation>
    <scope>NUCLEOTIDE SEQUENCE [LARGE SCALE GENOMIC DNA]</scope>
    <source>
        <strain evidence="7 8">UM1</strain>
    </source>
</reference>
<name>A0A2N5C696_9BURK</name>
<keyword evidence="2" id="KW-1003">Cell membrane</keyword>
<dbReference type="PANTHER" id="PTHR39087:SF2">
    <property type="entry name" value="UPF0104 MEMBRANE PROTEIN MJ1595"/>
    <property type="match status" value="1"/>
</dbReference>
<evidence type="ECO:0000256" key="4">
    <source>
        <dbReference type="ARBA" id="ARBA00022989"/>
    </source>
</evidence>
<accession>A0A2N5C696</accession>
<comment type="caution">
    <text evidence="7">The sequence shown here is derived from an EMBL/GenBank/DDBJ whole genome shotgun (WGS) entry which is preliminary data.</text>
</comment>
<feature type="transmembrane region" description="Helical" evidence="6">
    <location>
        <begin position="221"/>
        <end position="239"/>
    </location>
</feature>
<dbReference type="STRING" id="82633.GCA_000974605_00819"/>
<dbReference type="Proteomes" id="UP000234341">
    <property type="component" value="Unassembled WGS sequence"/>
</dbReference>
<organism evidence="7 8">
    <name type="scientific">Cupriavidus pauculus</name>
    <dbReference type="NCBI Taxonomy" id="82633"/>
    <lineage>
        <taxon>Bacteria</taxon>
        <taxon>Pseudomonadati</taxon>
        <taxon>Pseudomonadota</taxon>
        <taxon>Betaproteobacteria</taxon>
        <taxon>Burkholderiales</taxon>
        <taxon>Burkholderiaceae</taxon>
        <taxon>Cupriavidus</taxon>
    </lineage>
</organism>
<evidence type="ECO:0000256" key="3">
    <source>
        <dbReference type="ARBA" id="ARBA00022692"/>
    </source>
</evidence>
<dbReference type="PANTHER" id="PTHR39087">
    <property type="entry name" value="UPF0104 MEMBRANE PROTEIN MJ1595"/>
    <property type="match status" value="1"/>
</dbReference>
<evidence type="ECO:0008006" key="9">
    <source>
        <dbReference type="Google" id="ProtNLM"/>
    </source>
</evidence>
<dbReference type="EMBL" id="PJRP01000016">
    <property type="protein sequence ID" value="PLP97707.1"/>
    <property type="molecule type" value="Genomic_DNA"/>
</dbReference>
<dbReference type="RefSeq" id="WP_101684421.1">
    <property type="nucleotide sequence ID" value="NZ_PJRP01000016.1"/>
</dbReference>
<dbReference type="AlphaFoldDB" id="A0A2N5C696"/>
<keyword evidence="4 6" id="KW-1133">Transmembrane helix</keyword>
<evidence type="ECO:0000313" key="8">
    <source>
        <dbReference type="Proteomes" id="UP000234341"/>
    </source>
</evidence>
<dbReference type="Pfam" id="PF03706">
    <property type="entry name" value="LPG_synthase_TM"/>
    <property type="match status" value="1"/>
</dbReference>
<sequence>MKRVALPGALAGLLILAAVVSRADFSEVGDMLVRAGWPLLWLVPIHLAALWLDARGWRVLLAPADPAARAGTNFLLWVATVREAVTRLLPSAGIGGEIVGIRLAWRRVPDGSAVTASVVIEVMVTMFAHYLFALAGVLLLFSTTPLTEHGVLIGIGLLLSLPVPALFAWALRHGAWFARLEAVARRILGHEHRLVSHIDGKRLDAQIRALCRRGRTLCSTLAWQLAGLAVGTLEVWWGLSLLGHPVSFGAALAIEALTLAARQMAFFIPAGLGVQEAVLVVLGTGLGIAPQTSLALALLKRARELAFGVPALLSWQWAEWRSLRKV</sequence>